<dbReference type="SUPFAM" id="SSF161111">
    <property type="entry name" value="Cation efflux protein transmembrane domain-like"/>
    <property type="match status" value="1"/>
</dbReference>
<comment type="caution">
    <text evidence="12">The sequence shown here is derived from an EMBL/GenBank/DDBJ whole genome shotgun (WGS) entry which is preliminary data.</text>
</comment>
<dbReference type="NCBIfam" id="TIGR01297">
    <property type="entry name" value="CDF"/>
    <property type="match status" value="1"/>
</dbReference>
<feature type="compositionally biased region" description="Basic and acidic residues" evidence="9">
    <location>
        <begin position="690"/>
        <end position="736"/>
    </location>
</feature>
<evidence type="ECO:0000256" key="6">
    <source>
        <dbReference type="ARBA" id="ARBA00023065"/>
    </source>
</evidence>
<dbReference type="GO" id="GO:0031410">
    <property type="term" value="C:cytoplasmic vesicle"/>
    <property type="evidence" value="ECO:0007669"/>
    <property type="project" value="TreeGrafter"/>
</dbReference>
<comment type="similarity">
    <text evidence="2 8">Belongs to the cation diffusion facilitator (CDF) transporter (TC 2.A.4) family. SLC30A subfamily.</text>
</comment>
<dbReference type="GO" id="GO:0005789">
    <property type="term" value="C:endoplasmic reticulum membrane"/>
    <property type="evidence" value="ECO:0007669"/>
    <property type="project" value="UniProtKB-SubCell"/>
</dbReference>
<dbReference type="PANTHER" id="PTHR45755:SF4">
    <property type="entry name" value="ZINC TRANSPORTER 7"/>
    <property type="match status" value="1"/>
</dbReference>
<evidence type="ECO:0000256" key="1">
    <source>
        <dbReference type="ARBA" id="ARBA00004141"/>
    </source>
</evidence>
<evidence type="ECO:0000259" key="11">
    <source>
        <dbReference type="Pfam" id="PF01545"/>
    </source>
</evidence>
<evidence type="ECO:0000256" key="10">
    <source>
        <dbReference type="SAM" id="Phobius"/>
    </source>
</evidence>
<feature type="region of interest" description="Disordered" evidence="9">
    <location>
        <begin position="839"/>
        <end position="859"/>
    </location>
</feature>
<feature type="transmembrane region" description="Helical" evidence="10">
    <location>
        <begin position="199"/>
        <end position="217"/>
    </location>
</feature>
<feature type="transmembrane region" description="Helical" evidence="10">
    <location>
        <begin position="744"/>
        <end position="764"/>
    </location>
</feature>
<dbReference type="Pfam" id="PF01545">
    <property type="entry name" value="Cation_efflux"/>
    <property type="match status" value="1"/>
</dbReference>
<dbReference type="PANTHER" id="PTHR45755">
    <property type="match status" value="1"/>
</dbReference>
<evidence type="ECO:0000256" key="4">
    <source>
        <dbReference type="ARBA" id="ARBA00022692"/>
    </source>
</evidence>
<dbReference type="InterPro" id="IPR002524">
    <property type="entry name" value="Cation_efflux"/>
</dbReference>
<feature type="compositionally biased region" description="Polar residues" evidence="9">
    <location>
        <begin position="32"/>
        <end position="56"/>
    </location>
</feature>
<feature type="transmembrane region" description="Helical" evidence="10">
    <location>
        <begin position="380"/>
        <end position="400"/>
    </location>
</feature>
<feature type="compositionally biased region" description="Low complexity" evidence="9">
    <location>
        <begin position="1"/>
        <end position="15"/>
    </location>
</feature>
<keyword evidence="13" id="KW-1185">Reference proteome</keyword>
<dbReference type="Proteomes" id="UP001337655">
    <property type="component" value="Unassembled WGS sequence"/>
</dbReference>
<comment type="subcellular location">
    <subcellularLocation>
        <location evidence="8">Endoplasmic reticulum membrane</location>
        <topology evidence="8">Multi-pass membrane protein</topology>
    </subcellularLocation>
    <subcellularLocation>
        <location evidence="1">Membrane</location>
        <topology evidence="1">Multi-pass membrane protein</topology>
    </subcellularLocation>
</comment>
<evidence type="ECO:0000256" key="8">
    <source>
        <dbReference type="RuleBase" id="RU369017"/>
    </source>
</evidence>
<keyword evidence="4 10" id="KW-0812">Transmembrane</keyword>
<dbReference type="InterPro" id="IPR058533">
    <property type="entry name" value="Cation_efflux_TM"/>
</dbReference>
<feature type="transmembrane region" description="Helical" evidence="10">
    <location>
        <begin position="326"/>
        <end position="343"/>
    </location>
</feature>
<protein>
    <recommendedName>
        <fullName evidence="8">Zinc transporter</fullName>
    </recommendedName>
</protein>
<dbReference type="InterPro" id="IPR027469">
    <property type="entry name" value="Cation_efflux_TMD_sf"/>
</dbReference>
<dbReference type="GO" id="GO:1904257">
    <property type="term" value="P:zinc ion import into Golgi lumen"/>
    <property type="evidence" value="ECO:0007669"/>
    <property type="project" value="TreeGrafter"/>
</dbReference>
<dbReference type="GeneID" id="89927632"/>
<feature type="region of interest" description="Disordered" evidence="9">
    <location>
        <begin position="680"/>
        <end position="736"/>
    </location>
</feature>
<feature type="region of interest" description="Disordered" evidence="9">
    <location>
        <begin position="487"/>
        <end position="515"/>
    </location>
</feature>
<dbReference type="PRINTS" id="PR00334">
    <property type="entry name" value="KININOGEN"/>
</dbReference>
<sequence length="917" mass="97592">MASGYALPHAPAAGSHHGHTRSLSGVHLSPGKTLSNGFATSNGHSARKTASNSTLYTHEETSRETSPMPSPGDEYPAYEHNTAAVAHNHHSHAHKHTQSWSPMASRPRGESDLGNASYRTAGVTSATALTTLSSWLSLPEALTSLLVPLPYILASATFSSMSGRSAKEFPPLAVYEDAGLALEGDAAVSSTSTGIFETGMLTSGTLLAVGIAAKVLCAERMLDRRKQAPSSNASLSSLFSHAALQSMALRIASVALPYYASMQLGGARVGLVLLIALTVGLANTNTPMMPSLKSLSAAWSSQVATSVVMVIAYICDEAGVTISNSLSGIVLGYLTLIVSVMILPPPLPSGSGAQNASSSSTAHHRSLSASSPLQRSVGDVNITLAAGGVLAVFTGIASLISGAHMVLSASSLVLAVLTIASMASAIFLSTPSSLRSPSKAGLALGCFTTASCSFLYSPSLWPGTICNGGICALSFLSVLYDTNTDEKKHHHHNHHDHHDHHEQDGHHVHTHHHHERTEESYSTLTKYIMSRCEPGSLVYSILSEKDSRRIAYFTTLNFGFMLVQGAYGYISGSLGLLSDTVHMFFDCLGLVVGLGAAVASKWPTSPEKPYGWGKLNTLAGFGNGVFLMLVSVEFVWEAIEGIMEKHELRHVQELLVVSTLGLLVNMVGLFAFGHAHAGHDHGHSHSHGHHEKEHNHDHGHGHGHDHSHGHAHDHHHDHSHDHAHAHAPAHDHAHHDHNDNMHGIFLHVAADAGGSLAVIISTALTLWKPWYGWDPLATIIIAVLIFAAAVPLVVSSGQKLLLVVPESLEYSIKNTLQGLGDLRGVIGYAAPRFWLDDKEEGGDAHGHHHHGHDHGAPSGKQRVQGVIHVIAAPTADLEDVRKRVEEYTAERNMDLVIQVEREADSQCWCGGVSPRSS</sequence>
<feature type="transmembrane region" description="Helical" evidence="10">
    <location>
        <begin position="776"/>
        <end position="794"/>
    </location>
</feature>
<keyword evidence="5 10" id="KW-1133">Transmembrane helix</keyword>
<dbReference type="GO" id="GO:0005385">
    <property type="term" value="F:zinc ion transmembrane transporter activity"/>
    <property type="evidence" value="ECO:0007669"/>
    <property type="project" value="UniProtKB-UniRule"/>
</dbReference>
<feature type="transmembrane region" description="Helical" evidence="10">
    <location>
        <begin position="615"/>
        <end position="636"/>
    </location>
</feature>
<feature type="transmembrane region" description="Helical" evidence="10">
    <location>
        <begin position="462"/>
        <end position="480"/>
    </location>
</feature>
<dbReference type="AlphaFoldDB" id="A0AAV9P7H0"/>
<feature type="domain" description="Cation efflux protein transmembrane" evidence="11">
    <location>
        <begin position="552"/>
        <end position="801"/>
    </location>
</feature>
<evidence type="ECO:0000313" key="12">
    <source>
        <dbReference type="EMBL" id="KAK5168983.1"/>
    </source>
</evidence>
<comment type="function">
    <text evidence="8">Functions as a zinc transporter.</text>
</comment>
<evidence type="ECO:0000256" key="9">
    <source>
        <dbReference type="SAM" id="MobiDB-lite"/>
    </source>
</evidence>
<reference evidence="12 13" key="1">
    <citation type="submission" date="2023-08" db="EMBL/GenBank/DDBJ databases">
        <title>Black Yeasts Isolated from many extreme environments.</title>
        <authorList>
            <person name="Coleine C."/>
            <person name="Stajich J.E."/>
            <person name="Selbmann L."/>
        </authorList>
    </citation>
    <scope>NUCLEOTIDE SEQUENCE [LARGE SCALE GENOMIC DNA]</scope>
    <source>
        <strain evidence="12 13">CCFEE 5935</strain>
    </source>
</reference>
<proteinExistence type="inferred from homology"/>
<evidence type="ECO:0000256" key="2">
    <source>
        <dbReference type="ARBA" id="ARBA00008873"/>
    </source>
</evidence>
<feature type="transmembrane region" description="Helical" evidence="10">
    <location>
        <begin position="265"/>
        <end position="283"/>
    </location>
</feature>
<dbReference type="Gene3D" id="1.20.1510.10">
    <property type="entry name" value="Cation efflux protein transmembrane domain"/>
    <property type="match status" value="1"/>
</dbReference>
<evidence type="ECO:0000313" key="13">
    <source>
        <dbReference type="Proteomes" id="UP001337655"/>
    </source>
</evidence>
<evidence type="ECO:0000256" key="3">
    <source>
        <dbReference type="ARBA" id="ARBA00022448"/>
    </source>
</evidence>
<accession>A0AAV9P7H0</accession>
<dbReference type="GO" id="GO:0006882">
    <property type="term" value="P:intracellular zinc ion homeostasis"/>
    <property type="evidence" value="ECO:0007669"/>
    <property type="project" value="InterPro"/>
</dbReference>
<feature type="transmembrane region" description="Helical" evidence="10">
    <location>
        <begin position="295"/>
        <end position="314"/>
    </location>
</feature>
<keyword evidence="6 8" id="KW-0406">Ion transport</keyword>
<keyword evidence="3 8" id="KW-0813">Transport</keyword>
<feature type="transmembrane region" description="Helical" evidence="10">
    <location>
        <begin position="406"/>
        <end position="428"/>
    </location>
</feature>
<dbReference type="InterPro" id="IPR002395">
    <property type="entry name" value="Kininogen"/>
</dbReference>
<feature type="compositionally biased region" description="Basic residues" evidence="9">
    <location>
        <begin position="87"/>
        <end position="97"/>
    </location>
</feature>
<dbReference type="RefSeq" id="XP_064658449.1">
    <property type="nucleotide sequence ID" value="XM_064803534.1"/>
</dbReference>
<dbReference type="InterPro" id="IPR045316">
    <property type="entry name" value="Msc2-like"/>
</dbReference>
<keyword evidence="7 10" id="KW-0472">Membrane</keyword>
<organism evidence="12 13">
    <name type="scientific">Saxophila tyrrhenica</name>
    <dbReference type="NCBI Taxonomy" id="1690608"/>
    <lineage>
        <taxon>Eukaryota</taxon>
        <taxon>Fungi</taxon>
        <taxon>Dikarya</taxon>
        <taxon>Ascomycota</taxon>
        <taxon>Pezizomycotina</taxon>
        <taxon>Dothideomycetes</taxon>
        <taxon>Dothideomycetidae</taxon>
        <taxon>Mycosphaerellales</taxon>
        <taxon>Extremaceae</taxon>
        <taxon>Saxophila</taxon>
    </lineage>
</organism>
<dbReference type="GO" id="GO:0005794">
    <property type="term" value="C:Golgi apparatus"/>
    <property type="evidence" value="ECO:0007669"/>
    <property type="project" value="TreeGrafter"/>
</dbReference>
<feature type="transmembrane region" description="Helical" evidence="10">
    <location>
        <begin position="656"/>
        <end position="675"/>
    </location>
</feature>
<keyword evidence="8" id="KW-0256">Endoplasmic reticulum</keyword>
<gene>
    <name evidence="12" type="primary">MSC2</name>
    <name evidence="12" type="ORF">LTR77_006292</name>
</gene>
<feature type="compositionally biased region" description="Basic residues" evidence="9">
    <location>
        <begin position="488"/>
        <end position="498"/>
    </location>
</feature>
<feature type="transmembrane region" description="Helical" evidence="10">
    <location>
        <begin position="550"/>
        <end position="570"/>
    </location>
</feature>
<evidence type="ECO:0000256" key="7">
    <source>
        <dbReference type="ARBA" id="ARBA00023136"/>
    </source>
</evidence>
<dbReference type="EMBL" id="JAVRRT010000009">
    <property type="protein sequence ID" value="KAK5168983.1"/>
    <property type="molecule type" value="Genomic_DNA"/>
</dbReference>
<feature type="transmembrane region" description="Helical" evidence="10">
    <location>
        <begin position="582"/>
        <end position="603"/>
    </location>
</feature>
<name>A0AAV9P7H0_9PEZI</name>
<feature type="region of interest" description="Disordered" evidence="9">
    <location>
        <begin position="1"/>
        <end position="114"/>
    </location>
</feature>
<evidence type="ECO:0000256" key="5">
    <source>
        <dbReference type="ARBA" id="ARBA00022989"/>
    </source>
</evidence>